<dbReference type="Proteomes" id="UP000186922">
    <property type="component" value="Unassembled WGS sequence"/>
</dbReference>
<dbReference type="AlphaFoldDB" id="A0A1D1UML2"/>
<comment type="caution">
    <text evidence="1">The sequence shown here is derived from an EMBL/GenBank/DDBJ whole genome shotgun (WGS) entry which is preliminary data.</text>
</comment>
<dbReference type="EMBL" id="BDGG01000001">
    <property type="protein sequence ID" value="GAU90944.1"/>
    <property type="molecule type" value="Genomic_DNA"/>
</dbReference>
<keyword evidence="2" id="KW-1185">Reference proteome</keyword>
<accession>A0A1D1UML2</accession>
<organism evidence="1 2">
    <name type="scientific">Ramazzottius varieornatus</name>
    <name type="common">Water bear</name>
    <name type="synonym">Tardigrade</name>
    <dbReference type="NCBI Taxonomy" id="947166"/>
    <lineage>
        <taxon>Eukaryota</taxon>
        <taxon>Metazoa</taxon>
        <taxon>Ecdysozoa</taxon>
        <taxon>Tardigrada</taxon>
        <taxon>Eutardigrada</taxon>
        <taxon>Parachela</taxon>
        <taxon>Hypsibioidea</taxon>
        <taxon>Ramazzottiidae</taxon>
        <taxon>Ramazzottius</taxon>
    </lineage>
</organism>
<proteinExistence type="predicted"/>
<name>A0A1D1UML2_RAMVA</name>
<gene>
    <name evidence="1" type="primary">RvY_03291</name>
    <name evidence="1" type="synonym">RvY_03291.1</name>
    <name evidence="1" type="ORF">RvY_03291-1</name>
</gene>
<protein>
    <submittedName>
        <fullName evidence="1">Uncharacterized protein</fullName>
    </submittedName>
</protein>
<evidence type="ECO:0000313" key="2">
    <source>
        <dbReference type="Proteomes" id="UP000186922"/>
    </source>
</evidence>
<evidence type="ECO:0000313" key="1">
    <source>
        <dbReference type="EMBL" id="GAU90944.1"/>
    </source>
</evidence>
<sequence length="107" mass="11964">MHMLTPSSSTHMEYRAKSCLQTRRPTKFPVSVILFVLPVGDASWPCACKETDHNRRPANCFVGKVLLIYVVDNGIIITVRSGRSAYSVAMSRVSRSVPSFGTFSRRK</sequence>
<reference evidence="1 2" key="1">
    <citation type="journal article" date="2016" name="Nat. Commun.">
        <title>Extremotolerant tardigrade genome and improved radiotolerance of human cultured cells by tardigrade-unique protein.</title>
        <authorList>
            <person name="Hashimoto T."/>
            <person name="Horikawa D.D."/>
            <person name="Saito Y."/>
            <person name="Kuwahara H."/>
            <person name="Kozuka-Hata H."/>
            <person name="Shin-I T."/>
            <person name="Minakuchi Y."/>
            <person name="Ohishi K."/>
            <person name="Motoyama A."/>
            <person name="Aizu T."/>
            <person name="Enomoto A."/>
            <person name="Kondo K."/>
            <person name="Tanaka S."/>
            <person name="Hara Y."/>
            <person name="Koshikawa S."/>
            <person name="Sagara H."/>
            <person name="Miura T."/>
            <person name="Yokobori S."/>
            <person name="Miyagawa K."/>
            <person name="Suzuki Y."/>
            <person name="Kubo T."/>
            <person name="Oyama M."/>
            <person name="Kohara Y."/>
            <person name="Fujiyama A."/>
            <person name="Arakawa K."/>
            <person name="Katayama T."/>
            <person name="Toyoda A."/>
            <person name="Kunieda T."/>
        </authorList>
    </citation>
    <scope>NUCLEOTIDE SEQUENCE [LARGE SCALE GENOMIC DNA]</scope>
    <source>
        <strain evidence="1 2">YOKOZUNA-1</strain>
    </source>
</reference>